<gene>
    <name evidence="1" type="ORF">WMO40_04515</name>
</gene>
<keyword evidence="2" id="KW-1185">Reference proteome</keyword>
<comment type="caution">
    <text evidence="1">The sequence shown here is derived from an EMBL/GenBank/DDBJ whole genome shotgun (WGS) entry which is preliminary data.</text>
</comment>
<evidence type="ECO:0000313" key="1">
    <source>
        <dbReference type="EMBL" id="MEQ2525955.1"/>
    </source>
</evidence>
<protein>
    <submittedName>
        <fullName evidence="1">Anti-sigma factor domain-containing protein</fullName>
    </submittedName>
</protein>
<dbReference type="EMBL" id="JBBMEW010000002">
    <property type="protein sequence ID" value="MEQ2525955.1"/>
    <property type="molecule type" value="Genomic_DNA"/>
</dbReference>
<sequence>MRKGIIMDMNERFLTLLTPDGEFLKINRQKYDYEIGQEIPIPIQEKQKATHFSFFNSLKGKSLAAVAIASILALITFIPFNQNEVYAYMSIDVNPSIELGVNEDLKVIELIPYNESGEKLIEELENWKKKDLKSLTEEILASLKGNGYLKTEQEIVIGTVHTGEAKEKVESKLNEAIKEIEENISHENAKVSSYEATEKERELALQKGLTAGMLISEQNSTQAEKAGQSDKQTQPKETPKAQNPIVNNEQNGVTNKVPANEAKKNENPVQNKKIEKPEWDEEKFKNEVKNKLQEKHGEVEKIIEEKANELQKELEKSGKLKEIERKLNEEIEKRKNNFNQNNNNHQNNYFNNFNHFEPFDNRKDYDHNR</sequence>
<accession>A0ACC6S7L6</accession>
<organism evidence="1 2">
    <name type="scientific">Robertmurraya yapensis</name>
    <name type="common">ex Hitch et al 2024</name>
    <dbReference type="NCBI Taxonomy" id="3133160"/>
    <lineage>
        <taxon>Bacteria</taxon>
        <taxon>Bacillati</taxon>
        <taxon>Bacillota</taxon>
        <taxon>Bacilli</taxon>
        <taxon>Bacillales</taxon>
        <taxon>Bacillaceae</taxon>
        <taxon>Robertmurraya</taxon>
    </lineage>
</organism>
<dbReference type="Proteomes" id="UP001439875">
    <property type="component" value="Unassembled WGS sequence"/>
</dbReference>
<proteinExistence type="predicted"/>
<evidence type="ECO:0000313" key="2">
    <source>
        <dbReference type="Proteomes" id="UP001439875"/>
    </source>
</evidence>
<name>A0ACC6S7L6_9BACI</name>
<reference evidence="1" key="1">
    <citation type="submission" date="2024-03" db="EMBL/GenBank/DDBJ databases">
        <title>Human intestinal bacterial collection.</title>
        <authorList>
            <person name="Pauvert C."/>
            <person name="Hitch T.C.A."/>
            <person name="Clavel T."/>
        </authorList>
    </citation>
    <scope>NUCLEOTIDE SEQUENCE</scope>
    <source>
        <strain evidence="1">CLA-AA-H227</strain>
    </source>
</reference>